<proteinExistence type="predicted"/>
<dbReference type="CDD" id="cd00085">
    <property type="entry name" value="HNHc"/>
    <property type="match status" value="1"/>
</dbReference>
<dbReference type="EMBL" id="AP012301">
    <property type="protein sequence ID" value="BAL85191.1"/>
    <property type="molecule type" value="Genomic_DNA"/>
</dbReference>
<feature type="domain" description="HNH nuclease" evidence="1">
    <location>
        <begin position="17"/>
        <end position="73"/>
    </location>
</feature>
<dbReference type="PATRIC" id="fig|927704.6.peg.3534"/>
<gene>
    <name evidence="2" type="ordered locus">SELR_pSRC500170</name>
</gene>
<protein>
    <submittedName>
        <fullName evidence="2">Prophage LambdaBa04 gp54 like protein</fullName>
    </submittedName>
</protein>
<dbReference type="Pfam" id="PF01844">
    <property type="entry name" value="HNH"/>
    <property type="match status" value="1"/>
</dbReference>
<reference evidence="2 3" key="1">
    <citation type="submission" date="2011-10" db="EMBL/GenBank/DDBJ databases">
        <title>Whole genome sequence of Selenomonas ruminantium subsp. lactilytica TAM6421.</title>
        <authorList>
            <person name="Oguchi A."/>
            <person name="Ankai A."/>
            <person name="Kaneko J."/>
            <person name="Yamada-Narita S."/>
            <person name="Fukui S."/>
            <person name="Takahashi M."/>
            <person name="Onodera T."/>
            <person name="Kojima S."/>
            <person name="Fushimi T."/>
            <person name="Abe N."/>
            <person name="Kamio Y."/>
            <person name="Yamazaki S."/>
            <person name="Fujita N."/>
        </authorList>
    </citation>
    <scope>NUCLEOTIDE SEQUENCE [LARGE SCALE GENOMIC DNA]</scope>
    <source>
        <strain evidence="3">NBRC 103574 / TAM6421</strain>
        <plasmid evidence="2 3">pSRC5</plasmid>
    </source>
</reference>
<dbReference type="RefSeq" id="WP_014426209.1">
    <property type="nucleotide sequence ID" value="NC_017074.1"/>
</dbReference>
<dbReference type="HOGENOM" id="CLU_108879_5_1_9"/>
<evidence type="ECO:0000313" key="3">
    <source>
        <dbReference type="Proteomes" id="UP000007887"/>
    </source>
</evidence>
<dbReference type="InterPro" id="IPR002711">
    <property type="entry name" value="HNH"/>
</dbReference>
<dbReference type="SMART" id="SM00507">
    <property type="entry name" value="HNHc"/>
    <property type="match status" value="1"/>
</dbReference>
<dbReference type="GO" id="GO:0008270">
    <property type="term" value="F:zinc ion binding"/>
    <property type="evidence" value="ECO:0007669"/>
    <property type="project" value="InterPro"/>
</dbReference>
<evidence type="ECO:0000313" key="2">
    <source>
        <dbReference type="EMBL" id="BAL85191.1"/>
    </source>
</evidence>
<organism evidence="2 3">
    <name type="scientific">Selenomonas ruminantium subsp. lactilytica (strain NBRC 103574 / TAM6421)</name>
    <dbReference type="NCBI Taxonomy" id="927704"/>
    <lineage>
        <taxon>Bacteria</taxon>
        <taxon>Bacillati</taxon>
        <taxon>Bacillota</taxon>
        <taxon>Negativicutes</taxon>
        <taxon>Selenomonadales</taxon>
        <taxon>Selenomonadaceae</taxon>
        <taxon>Selenomonas</taxon>
    </lineage>
</organism>
<keyword evidence="2" id="KW-0614">Plasmid</keyword>
<dbReference type="Proteomes" id="UP000007887">
    <property type="component" value="Plasmid pSRC5"/>
</dbReference>
<dbReference type="GO" id="GO:0004519">
    <property type="term" value="F:endonuclease activity"/>
    <property type="evidence" value="ECO:0007669"/>
    <property type="project" value="InterPro"/>
</dbReference>
<dbReference type="OrthoDB" id="9811997at2"/>
<dbReference type="GO" id="GO:0003676">
    <property type="term" value="F:nucleic acid binding"/>
    <property type="evidence" value="ECO:0007669"/>
    <property type="project" value="InterPro"/>
</dbReference>
<dbReference type="KEGG" id="sri:SELR_pSRC500170"/>
<evidence type="ECO:0000259" key="1">
    <source>
        <dbReference type="SMART" id="SM00507"/>
    </source>
</evidence>
<geneLocation type="plasmid" evidence="2 3">
    <name>pSRC5</name>
</geneLocation>
<name>I0GWQ4_SELRL</name>
<dbReference type="AlphaFoldDB" id="I0GWQ4"/>
<dbReference type="InterPro" id="IPR003615">
    <property type="entry name" value="HNH_nuc"/>
</dbReference>
<sequence>MAAPWAKTFYNSKQWRYLARVYRESHFHVCERCGKPGAREVHHKIHLTQRNVSDPNIALNPDNLILLCYDCHNEEHERMKYRKPVIRTYTYDSRGNIVSVTEPETYPPLP</sequence>
<dbReference type="Gene3D" id="1.10.30.50">
    <property type="match status" value="1"/>
</dbReference>
<accession>I0GWQ4</accession>